<sequence>MVLWTRKLDDIYRRAGGNLQEPGDLLVFSELRFLSFICQWATLQSSPRVLFHIHSLLCPVLDGTCNCPQLSEEQPGLLSPPAQQHESSMTGRPQEKPPEPGPHLNQLLQKSRCEQHFFTTVAFGPSLSPGEDVKPLALHMHGRGQQEHLAAATVTDMSAVE</sequence>
<organism evidence="2 3">
    <name type="scientific">Bos mutus</name>
    <name type="common">wild yak</name>
    <dbReference type="NCBI Taxonomy" id="72004"/>
    <lineage>
        <taxon>Eukaryota</taxon>
        <taxon>Metazoa</taxon>
        <taxon>Chordata</taxon>
        <taxon>Craniata</taxon>
        <taxon>Vertebrata</taxon>
        <taxon>Euteleostomi</taxon>
        <taxon>Mammalia</taxon>
        <taxon>Eutheria</taxon>
        <taxon>Laurasiatheria</taxon>
        <taxon>Artiodactyla</taxon>
        <taxon>Ruminantia</taxon>
        <taxon>Pecora</taxon>
        <taxon>Bovidae</taxon>
        <taxon>Bovinae</taxon>
        <taxon>Bos</taxon>
    </lineage>
</organism>
<feature type="compositionally biased region" description="Polar residues" evidence="1">
    <location>
        <begin position="81"/>
        <end position="91"/>
    </location>
</feature>
<dbReference type="EMBL" id="VBQZ03000026">
    <property type="protein sequence ID" value="MXQ85421.1"/>
    <property type="molecule type" value="Genomic_DNA"/>
</dbReference>
<comment type="caution">
    <text evidence="2">The sequence shown here is derived from an EMBL/GenBank/DDBJ whole genome shotgun (WGS) entry which is preliminary data.</text>
</comment>
<feature type="region of interest" description="Disordered" evidence="1">
    <location>
        <begin position="71"/>
        <end position="104"/>
    </location>
</feature>
<evidence type="ECO:0000313" key="2">
    <source>
        <dbReference type="EMBL" id="MXQ85421.1"/>
    </source>
</evidence>
<dbReference type="AlphaFoldDB" id="A0A6B0R8U9"/>
<gene>
    <name evidence="2" type="ORF">E5288_WYG011271</name>
</gene>
<evidence type="ECO:0000313" key="3">
    <source>
        <dbReference type="Proteomes" id="UP000322234"/>
    </source>
</evidence>
<reference evidence="2" key="1">
    <citation type="submission" date="2019-10" db="EMBL/GenBank/DDBJ databases">
        <title>The sequence and de novo assembly of the wild yak genome.</title>
        <authorList>
            <person name="Liu Y."/>
        </authorList>
    </citation>
    <scope>NUCLEOTIDE SEQUENCE [LARGE SCALE GENOMIC DNA]</scope>
    <source>
        <strain evidence="2">WY2019</strain>
    </source>
</reference>
<evidence type="ECO:0000256" key="1">
    <source>
        <dbReference type="SAM" id="MobiDB-lite"/>
    </source>
</evidence>
<dbReference type="Proteomes" id="UP000322234">
    <property type="component" value="Unassembled WGS sequence"/>
</dbReference>
<accession>A0A6B0R8U9</accession>
<keyword evidence="3" id="KW-1185">Reference proteome</keyword>
<name>A0A6B0R8U9_9CETA</name>
<proteinExistence type="predicted"/>
<protein>
    <submittedName>
        <fullName evidence="2">Uncharacterized protein</fullName>
    </submittedName>
</protein>